<evidence type="ECO:0000256" key="1">
    <source>
        <dbReference type="SAM" id="Phobius"/>
    </source>
</evidence>
<organism evidence="2 3">
    <name type="scientific">Jeotgalicoccus meleagridis</name>
    <dbReference type="NCBI Taxonomy" id="2759181"/>
    <lineage>
        <taxon>Bacteria</taxon>
        <taxon>Bacillati</taxon>
        <taxon>Bacillota</taxon>
        <taxon>Bacilli</taxon>
        <taxon>Bacillales</taxon>
        <taxon>Staphylococcaceae</taxon>
        <taxon>Jeotgalicoccus</taxon>
    </lineage>
</organism>
<keyword evidence="3" id="KW-1185">Reference proteome</keyword>
<feature type="transmembrane region" description="Helical" evidence="1">
    <location>
        <begin position="138"/>
        <end position="163"/>
    </location>
</feature>
<evidence type="ECO:0000313" key="2">
    <source>
        <dbReference type="EMBL" id="CAD2080816.1"/>
    </source>
</evidence>
<dbReference type="Pfam" id="PF04307">
    <property type="entry name" value="YdjM"/>
    <property type="match status" value="1"/>
</dbReference>
<accession>A0A6V7RRU9</accession>
<dbReference type="PANTHER" id="PTHR35531">
    <property type="entry name" value="INNER MEMBRANE PROTEIN YBCI-RELATED"/>
    <property type="match status" value="1"/>
</dbReference>
<dbReference type="InterPro" id="IPR007404">
    <property type="entry name" value="YdjM-like"/>
</dbReference>
<name>A0A6V7RRU9_9STAP</name>
<gene>
    <name evidence="2" type="primary">ydjM</name>
    <name evidence="2" type="ORF">JEODO184_02026</name>
</gene>
<sequence>MKGKTHVIGGLTAGLSVAYFTYTDPIILVSASVVGSLIPDICHSGSRLGKNLPILSRLINFVFGHRSFTHSLVFLILTAFLVDYFFPNDALKIGLLAGMISHYILDMGTKSGIQLFFPIDFKVKFPITTRTGSHAEKLIFSLLCLVSLYLAFQVFSLYIYTFINDFNISSALPSIIIHN</sequence>
<keyword evidence="1" id="KW-0472">Membrane</keyword>
<evidence type="ECO:0000313" key="3">
    <source>
        <dbReference type="Proteomes" id="UP000589351"/>
    </source>
</evidence>
<dbReference type="EMBL" id="CAJEWD010000008">
    <property type="protein sequence ID" value="CAD2080816.1"/>
    <property type="molecule type" value="Genomic_DNA"/>
</dbReference>
<reference evidence="2 3" key="1">
    <citation type="submission" date="2020-07" db="EMBL/GenBank/DDBJ databases">
        <authorList>
            <person name="Criscuolo A."/>
        </authorList>
    </citation>
    <scope>NUCLEOTIDE SEQUENCE [LARGE SCALE GENOMIC DNA]</scope>
    <source>
        <strain evidence="2">CIP111649</strain>
    </source>
</reference>
<proteinExistence type="predicted"/>
<dbReference type="Proteomes" id="UP000589351">
    <property type="component" value="Unassembled WGS sequence"/>
</dbReference>
<dbReference type="PANTHER" id="PTHR35531:SF1">
    <property type="entry name" value="INNER MEMBRANE PROTEIN YBCI-RELATED"/>
    <property type="match status" value="1"/>
</dbReference>
<feature type="transmembrane region" description="Helical" evidence="1">
    <location>
        <begin position="67"/>
        <end position="87"/>
    </location>
</feature>
<dbReference type="AlphaFoldDB" id="A0A6V7RRU9"/>
<protein>
    <submittedName>
        <fullName evidence="2">Inner membrane protein YdjM</fullName>
    </submittedName>
</protein>
<keyword evidence="1" id="KW-0812">Transmembrane</keyword>
<keyword evidence="1" id="KW-1133">Transmembrane helix</keyword>
<comment type="caution">
    <text evidence="2">The sequence shown here is derived from an EMBL/GenBank/DDBJ whole genome shotgun (WGS) entry which is preliminary data.</text>
</comment>
<dbReference type="RefSeq" id="WP_185126519.1">
    <property type="nucleotide sequence ID" value="NZ_CAJEWD010000008.1"/>
</dbReference>